<protein>
    <submittedName>
        <fullName evidence="1">Uncharacterized protein</fullName>
    </submittedName>
</protein>
<dbReference type="Proteomes" id="UP000824533">
    <property type="component" value="Linkage Group LG02"/>
</dbReference>
<comment type="caution">
    <text evidence="1">The sequence shown here is derived from an EMBL/GenBank/DDBJ whole genome shotgun (WGS) entry which is preliminary data.</text>
</comment>
<evidence type="ECO:0000313" key="1">
    <source>
        <dbReference type="EMBL" id="KAJ0183441.1"/>
    </source>
</evidence>
<evidence type="ECO:0000313" key="2">
    <source>
        <dbReference type="Proteomes" id="UP000824533"/>
    </source>
</evidence>
<sequence>MGQASTQVDTNYTLINYTEIYEIIDEDKDVCAVADDPKFPSSFGITLAVPEWEAICTAIVLTLIIISTIVGNILVILSVFTYKPLRIVQNFFIVSLAVADLTVAILVLPLNVAYSILGQWVFGIYVCKMWLTCDIMCCTSSILNLCAIALDRYWAITDPINYAQKRTLERVLFMIGVVWVLSLVISSPPLLGWNDWPDVFEPDTPCRLTSQPGFVIFSSSGSFYIPLVIMTVVYFEIFLATKKRLRDRAKATKISTISSGQNRFTAKDNDHHDQDSVSSEANHNEHQGVTRLVSDTERKKRARKLTPRPKRRYWSKNDKCQNKLIIPILSNENSVTDMADNLENRNTSSESNSKETHEDDLIEVSETAPVKTPKRPKHNQQNTVYQFIEEKQRISLTRERRAARTLGIIMGVFVFCWLPFFVIYLVIPFCASCCLSNKFINFITWLGYINSALNPLIYTIFNMDFRRAFKKLLCMKS</sequence>
<keyword evidence="2" id="KW-1185">Reference proteome</keyword>
<organism evidence="1 2">
    <name type="scientific">Dendrolimus kikuchii</name>
    <dbReference type="NCBI Taxonomy" id="765133"/>
    <lineage>
        <taxon>Eukaryota</taxon>
        <taxon>Metazoa</taxon>
        <taxon>Ecdysozoa</taxon>
        <taxon>Arthropoda</taxon>
        <taxon>Hexapoda</taxon>
        <taxon>Insecta</taxon>
        <taxon>Pterygota</taxon>
        <taxon>Neoptera</taxon>
        <taxon>Endopterygota</taxon>
        <taxon>Lepidoptera</taxon>
        <taxon>Glossata</taxon>
        <taxon>Ditrysia</taxon>
        <taxon>Bombycoidea</taxon>
        <taxon>Lasiocampidae</taxon>
        <taxon>Dendrolimus</taxon>
    </lineage>
</organism>
<reference evidence="1 2" key="1">
    <citation type="journal article" date="2021" name="Front. Genet.">
        <title>Chromosome-Level Genome Assembly Reveals Significant Gene Expansion in the Toll and IMD Signaling Pathways of Dendrolimus kikuchii.</title>
        <authorList>
            <person name="Zhou J."/>
            <person name="Wu P."/>
            <person name="Xiong Z."/>
            <person name="Liu N."/>
            <person name="Zhao N."/>
            <person name="Ji M."/>
            <person name="Qiu Y."/>
            <person name="Yang B."/>
        </authorList>
    </citation>
    <scope>NUCLEOTIDE SEQUENCE [LARGE SCALE GENOMIC DNA]</scope>
    <source>
        <strain evidence="1">Ann1</strain>
    </source>
</reference>
<proteinExistence type="predicted"/>
<gene>
    <name evidence="1" type="ORF">K1T71_001417</name>
</gene>
<dbReference type="EMBL" id="CM034388">
    <property type="protein sequence ID" value="KAJ0183441.1"/>
    <property type="molecule type" value="Genomic_DNA"/>
</dbReference>
<name>A0ACC1DHW4_9NEOP</name>
<accession>A0ACC1DHW4</accession>